<dbReference type="GO" id="GO:0051045">
    <property type="term" value="P:negative regulation of membrane protein ectodomain proteolysis"/>
    <property type="evidence" value="ECO:0007669"/>
    <property type="project" value="TreeGrafter"/>
</dbReference>
<dbReference type="GO" id="GO:0031012">
    <property type="term" value="C:extracellular matrix"/>
    <property type="evidence" value="ECO:0007669"/>
    <property type="project" value="TreeGrafter"/>
</dbReference>
<feature type="disulfide bond" evidence="4">
    <location>
        <begin position="32"/>
        <end position="112"/>
    </location>
</feature>
<accession>A0A672Q9P2</accession>
<dbReference type="OMA" id="NTYLMGC"/>
<dbReference type="Ensembl" id="ENSSGRT00000076425.1">
    <property type="protein sequence ID" value="ENSSGRP00000071753.1"/>
    <property type="gene ID" value="ENSSGRG00000036636.1"/>
</dbReference>
<name>A0A672Q9P2_SINGR</name>
<dbReference type="PANTHER" id="PTHR11844:SF26">
    <property type="entry name" value="METALLOPROTEINASE INHIBITOR 4"/>
    <property type="match status" value="1"/>
</dbReference>
<evidence type="ECO:0000256" key="3">
    <source>
        <dbReference type="PIRSR" id="PIRSR601820-1"/>
    </source>
</evidence>
<comment type="subcellular location">
    <subcellularLocation>
        <location evidence="1">Secreted</location>
    </subcellularLocation>
</comment>
<reference evidence="6" key="1">
    <citation type="submission" date="2025-08" db="UniProtKB">
        <authorList>
            <consortium name="Ensembl"/>
        </authorList>
    </citation>
    <scope>IDENTIFICATION</scope>
</reference>
<evidence type="ECO:0000256" key="1">
    <source>
        <dbReference type="ARBA" id="ARBA00004613"/>
    </source>
</evidence>
<dbReference type="AlphaFoldDB" id="A0A672Q9P2"/>
<dbReference type="GO" id="GO:0005615">
    <property type="term" value="C:extracellular space"/>
    <property type="evidence" value="ECO:0007669"/>
    <property type="project" value="TreeGrafter"/>
</dbReference>
<evidence type="ECO:0000256" key="4">
    <source>
        <dbReference type="PIRSR" id="PIRSR601820-3"/>
    </source>
</evidence>
<dbReference type="Gene3D" id="3.90.370.10">
    <property type="entry name" value="Tissue inhibitor of metalloproteinase-1. Chain B, domain 1"/>
    <property type="match status" value="1"/>
</dbReference>
<keyword evidence="3" id="KW-0862">Zinc</keyword>
<dbReference type="Proteomes" id="UP000472262">
    <property type="component" value="Unassembled WGS sequence"/>
</dbReference>
<feature type="disulfide bond" evidence="4">
    <location>
        <begin position="182"/>
        <end position="204"/>
    </location>
</feature>
<dbReference type="InParanoid" id="A0A672Q9P2"/>
<organism evidence="6 7">
    <name type="scientific">Sinocyclocheilus grahami</name>
    <name type="common">Dianchi golden-line fish</name>
    <name type="synonym">Barbus grahami</name>
    <dbReference type="NCBI Taxonomy" id="75366"/>
    <lineage>
        <taxon>Eukaryota</taxon>
        <taxon>Metazoa</taxon>
        <taxon>Chordata</taxon>
        <taxon>Craniata</taxon>
        <taxon>Vertebrata</taxon>
        <taxon>Euteleostomi</taxon>
        <taxon>Actinopterygii</taxon>
        <taxon>Neopterygii</taxon>
        <taxon>Teleostei</taxon>
        <taxon>Ostariophysi</taxon>
        <taxon>Cypriniformes</taxon>
        <taxon>Cyprinidae</taxon>
        <taxon>Cyprininae</taxon>
        <taxon>Sinocyclocheilus</taxon>
    </lineage>
</organism>
<dbReference type="PROSITE" id="PS00288">
    <property type="entry name" value="TIMP"/>
    <property type="match status" value="1"/>
</dbReference>
<feature type="chain" id="PRO_5025694677" evidence="5">
    <location>
        <begin position="24"/>
        <end position="232"/>
    </location>
</feature>
<feature type="disulfide bond" evidence="4">
    <location>
        <begin position="169"/>
        <end position="174"/>
    </location>
</feature>
<keyword evidence="3" id="KW-0479">Metal-binding</keyword>
<dbReference type="FunCoup" id="A0A672Q9P2">
    <property type="interactions" value="2"/>
</dbReference>
<feature type="disulfide bond" evidence="4">
    <location>
        <begin position="44"/>
        <end position="162"/>
    </location>
</feature>
<dbReference type="PANTHER" id="PTHR11844">
    <property type="entry name" value="METALLOPROTEASE INHIBITOR"/>
    <property type="match status" value="1"/>
</dbReference>
<dbReference type="GO" id="GO:0034097">
    <property type="term" value="P:response to cytokine"/>
    <property type="evidence" value="ECO:0007669"/>
    <property type="project" value="TreeGrafter"/>
</dbReference>
<keyword evidence="2" id="KW-0964">Secreted</keyword>
<feature type="disulfide bond" evidence="4">
    <location>
        <begin position="34"/>
        <end position="137"/>
    </location>
</feature>
<dbReference type="GO" id="GO:0008191">
    <property type="term" value="F:metalloendopeptidase inhibitor activity"/>
    <property type="evidence" value="ECO:0007669"/>
    <property type="project" value="InterPro"/>
</dbReference>
<feature type="signal peptide" evidence="5">
    <location>
        <begin position="1"/>
        <end position="23"/>
    </location>
</feature>
<dbReference type="InterPro" id="IPR030490">
    <property type="entry name" value="TIMP_CS"/>
</dbReference>
<evidence type="ECO:0000256" key="2">
    <source>
        <dbReference type="ARBA" id="ARBA00022525"/>
    </source>
</evidence>
<keyword evidence="5" id="KW-0732">Signal</keyword>
<dbReference type="InterPro" id="IPR001820">
    <property type="entry name" value="TIMP"/>
</dbReference>
<dbReference type="GO" id="GO:0009725">
    <property type="term" value="P:response to hormone"/>
    <property type="evidence" value="ECO:0007669"/>
    <property type="project" value="TreeGrafter"/>
</dbReference>
<proteinExistence type="predicted"/>
<protein>
    <submittedName>
        <fullName evidence="6">TIMP metallopeptidase inhibitor 4</fullName>
    </submittedName>
</protein>
<feature type="binding site" evidence="3">
    <location>
        <position position="32"/>
    </location>
    <ligand>
        <name>Zn(2+)</name>
        <dbReference type="ChEBI" id="CHEBI:29105"/>
        <note>ligand shared with metalloproteinase partner</note>
    </ligand>
</feature>
<sequence>MKSVSVSMSAAVTLGLLFFLSAGLNEQVAEGCSCAPGHPQQLFCMSDIGTSIKLEFMLFYFHNFAKVKCRSSGWCDKSVKNITLLQFNIVFKGFDRIKEIQHVYTNEMSSMCGTRLGRGQYLLSGKSIYNGFFVSMCDYLALWDRLSLMQKKNIKHRYLMSCSCMISTCTEKPCQPSTKNECILTNLSSLWSFEDREPIHESACIRHSDGSCGWYGGTGKPSENDTMDVSDV</sequence>
<evidence type="ECO:0000256" key="5">
    <source>
        <dbReference type="SAM" id="SignalP"/>
    </source>
</evidence>
<dbReference type="InterPro" id="IPR008993">
    <property type="entry name" value="TIMP-like_OB-fold"/>
</dbReference>
<dbReference type="Pfam" id="PF00965">
    <property type="entry name" value="TIMP"/>
    <property type="match status" value="1"/>
</dbReference>
<dbReference type="InterPro" id="IPR027465">
    <property type="entry name" value="TIMP_C"/>
</dbReference>
<dbReference type="SMART" id="SM00206">
    <property type="entry name" value="NTR"/>
    <property type="match status" value="1"/>
</dbReference>
<evidence type="ECO:0000313" key="6">
    <source>
        <dbReference type="Ensembl" id="ENSSGRP00000071753.1"/>
    </source>
</evidence>
<evidence type="ECO:0000313" key="7">
    <source>
        <dbReference type="Proteomes" id="UP000472262"/>
    </source>
</evidence>
<reference evidence="6" key="2">
    <citation type="submission" date="2025-09" db="UniProtKB">
        <authorList>
            <consortium name="Ensembl"/>
        </authorList>
    </citation>
    <scope>IDENTIFICATION</scope>
</reference>
<dbReference type="GO" id="GO:0046872">
    <property type="term" value="F:metal ion binding"/>
    <property type="evidence" value="ECO:0007669"/>
    <property type="project" value="UniProtKB-KW"/>
</dbReference>
<keyword evidence="4" id="KW-1015">Disulfide bond</keyword>
<dbReference type="SUPFAM" id="SSF50242">
    <property type="entry name" value="TIMP-like"/>
    <property type="match status" value="1"/>
</dbReference>
<feature type="disulfide bond" evidence="4">
    <location>
        <begin position="164"/>
        <end position="212"/>
    </location>
</feature>
<dbReference type="GO" id="GO:0002020">
    <property type="term" value="F:protease binding"/>
    <property type="evidence" value="ECO:0007669"/>
    <property type="project" value="TreeGrafter"/>
</dbReference>
<dbReference type="Gene3D" id="2.40.50.120">
    <property type="match status" value="1"/>
</dbReference>
<keyword evidence="7" id="KW-1185">Reference proteome</keyword>